<keyword evidence="3" id="KW-1185">Reference proteome</keyword>
<gene>
    <name evidence="2" type="ORF">LSALG_LOCUS10931</name>
</gene>
<sequence length="220" mass="25091">MECNLAESSWQMGIYDDSEMKTPTFDIFFRIVVRECLPGVSGYDFWESIAKGAFHSGVSKESHIQSPIHKLLHRLVTFSINYKKHGDKMTTLNLFFLWTVTCKAGNDLSTGYLEPMHVFVNMGSHWSMHVDNYGEKIGQPEQQPHLRGRRNVHGRGDRGQPMHQNAPMEGAPLGEETMAGYFDQMSLSKKWIGGTMMNMIRDFNVTQPPHLGDRYQVCST</sequence>
<evidence type="ECO:0000313" key="2">
    <source>
        <dbReference type="EMBL" id="CAI9270629.1"/>
    </source>
</evidence>
<feature type="region of interest" description="Disordered" evidence="1">
    <location>
        <begin position="138"/>
        <end position="173"/>
    </location>
</feature>
<dbReference type="AlphaFoldDB" id="A0AA35Y7Y5"/>
<dbReference type="Proteomes" id="UP001177003">
    <property type="component" value="Chromosome 2"/>
</dbReference>
<reference evidence="2" key="1">
    <citation type="submission" date="2023-04" db="EMBL/GenBank/DDBJ databases">
        <authorList>
            <person name="Vijverberg K."/>
            <person name="Xiong W."/>
            <person name="Schranz E."/>
        </authorList>
    </citation>
    <scope>NUCLEOTIDE SEQUENCE</scope>
</reference>
<proteinExistence type="predicted"/>
<evidence type="ECO:0000256" key="1">
    <source>
        <dbReference type="SAM" id="MobiDB-lite"/>
    </source>
</evidence>
<accession>A0AA35Y7Y5</accession>
<protein>
    <submittedName>
        <fullName evidence="2">Uncharacterized protein</fullName>
    </submittedName>
</protein>
<dbReference type="EMBL" id="OX465078">
    <property type="protein sequence ID" value="CAI9270629.1"/>
    <property type="molecule type" value="Genomic_DNA"/>
</dbReference>
<name>A0AA35Y7Y5_LACSI</name>
<organism evidence="2 3">
    <name type="scientific">Lactuca saligna</name>
    <name type="common">Willowleaf lettuce</name>
    <dbReference type="NCBI Taxonomy" id="75948"/>
    <lineage>
        <taxon>Eukaryota</taxon>
        <taxon>Viridiplantae</taxon>
        <taxon>Streptophyta</taxon>
        <taxon>Embryophyta</taxon>
        <taxon>Tracheophyta</taxon>
        <taxon>Spermatophyta</taxon>
        <taxon>Magnoliopsida</taxon>
        <taxon>eudicotyledons</taxon>
        <taxon>Gunneridae</taxon>
        <taxon>Pentapetalae</taxon>
        <taxon>asterids</taxon>
        <taxon>campanulids</taxon>
        <taxon>Asterales</taxon>
        <taxon>Asteraceae</taxon>
        <taxon>Cichorioideae</taxon>
        <taxon>Cichorieae</taxon>
        <taxon>Lactucinae</taxon>
        <taxon>Lactuca</taxon>
    </lineage>
</organism>
<evidence type="ECO:0000313" key="3">
    <source>
        <dbReference type="Proteomes" id="UP001177003"/>
    </source>
</evidence>